<evidence type="ECO:0000313" key="2">
    <source>
        <dbReference type="EMBL" id="ARQ01373.1"/>
    </source>
</evidence>
<dbReference type="InterPro" id="IPR019826">
    <property type="entry name" value="Carboxylesterase_B_AS"/>
</dbReference>
<dbReference type="EMBL" id="CP021112">
    <property type="protein sequence ID" value="ARQ01373.1"/>
    <property type="molecule type" value="Genomic_DNA"/>
</dbReference>
<name>A0A1W6ZVN7_9HYPH</name>
<dbReference type="KEGG" id="psin:CAK95_21410"/>
<dbReference type="PANTHER" id="PTHR48081:SF33">
    <property type="entry name" value="KYNURENINE FORMAMIDASE"/>
    <property type="match status" value="1"/>
</dbReference>
<dbReference type="InterPro" id="IPR049492">
    <property type="entry name" value="BD-FAE-like_dom"/>
</dbReference>
<evidence type="ECO:0000259" key="1">
    <source>
        <dbReference type="Pfam" id="PF20434"/>
    </source>
</evidence>
<organism evidence="2 3">
    <name type="scientific">Pseudorhodoplanes sinuspersici</name>
    <dbReference type="NCBI Taxonomy" id="1235591"/>
    <lineage>
        <taxon>Bacteria</taxon>
        <taxon>Pseudomonadati</taxon>
        <taxon>Pseudomonadota</taxon>
        <taxon>Alphaproteobacteria</taxon>
        <taxon>Hyphomicrobiales</taxon>
        <taxon>Pseudorhodoplanes</taxon>
    </lineage>
</organism>
<dbReference type="SUPFAM" id="SSF53474">
    <property type="entry name" value="alpha/beta-Hydrolases"/>
    <property type="match status" value="1"/>
</dbReference>
<accession>A0A1W6ZVN7</accession>
<dbReference type="InterPro" id="IPR050300">
    <property type="entry name" value="GDXG_lipolytic_enzyme"/>
</dbReference>
<gene>
    <name evidence="2" type="ORF">CAK95_21410</name>
</gene>
<reference evidence="2 3" key="1">
    <citation type="submission" date="2017-05" db="EMBL/GenBank/DDBJ databases">
        <title>Full genome sequence of Pseudorhodoplanes sinuspersici.</title>
        <authorList>
            <person name="Dastgheib S.M.M."/>
            <person name="Shavandi M."/>
            <person name="Tirandaz H."/>
        </authorList>
    </citation>
    <scope>NUCLEOTIDE SEQUENCE [LARGE SCALE GENOMIC DNA]</scope>
    <source>
        <strain evidence="2 3">RIPI110</strain>
    </source>
</reference>
<dbReference type="Gene3D" id="3.40.50.1820">
    <property type="entry name" value="alpha/beta hydrolase"/>
    <property type="match status" value="1"/>
</dbReference>
<dbReference type="RefSeq" id="WP_086089768.1">
    <property type="nucleotide sequence ID" value="NZ_CP021112.1"/>
</dbReference>
<protein>
    <submittedName>
        <fullName evidence="2">Esterase</fullName>
    </submittedName>
</protein>
<dbReference type="PANTHER" id="PTHR48081">
    <property type="entry name" value="AB HYDROLASE SUPERFAMILY PROTEIN C4A8.06C"/>
    <property type="match status" value="1"/>
</dbReference>
<dbReference type="AlphaFoldDB" id="A0A1W6ZVN7"/>
<dbReference type="PROSITE" id="PS00122">
    <property type="entry name" value="CARBOXYLESTERASE_B_1"/>
    <property type="match status" value="1"/>
</dbReference>
<dbReference type="OrthoDB" id="9771666at2"/>
<feature type="domain" description="BD-FAE-like" evidence="1">
    <location>
        <begin position="53"/>
        <end position="230"/>
    </location>
</feature>
<dbReference type="Proteomes" id="UP000194137">
    <property type="component" value="Chromosome"/>
</dbReference>
<evidence type="ECO:0000313" key="3">
    <source>
        <dbReference type="Proteomes" id="UP000194137"/>
    </source>
</evidence>
<dbReference type="STRING" id="1235591.CAK95_21410"/>
<sequence length="288" mass="30464">MSPDIAAQIAAIGRVIDPAKTGAIYAAMHDKEPYPGVTVVRNIQYGPAERNILDVFTAQGATGTRPVLVFVHGGGFTGGNKHTPGTPYYDNVPLWAARNGLVGVNITYRLAPEGPWPAGAQDVGAAVRWVIDNIATFGGDPSKIILFGHSAGATHAGTYAAMPQFHGPRGISLTGLILTSGIYDMTTFPLTDNYRSYIGDDASLYAERSPINGLDKLGIPSMLVYAERDPGPFVSQFEKLAAAMANAPGGKPRTLLLDQHSHLSLGYSIGTDDTALTGPILEFIKSLK</sequence>
<proteinExistence type="predicted"/>
<keyword evidence="3" id="KW-1185">Reference proteome</keyword>
<dbReference type="InterPro" id="IPR029058">
    <property type="entry name" value="AB_hydrolase_fold"/>
</dbReference>
<dbReference type="Pfam" id="PF20434">
    <property type="entry name" value="BD-FAE"/>
    <property type="match status" value="1"/>
</dbReference>